<evidence type="ECO:0000313" key="3">
    <source>
        <dbReference type="EnsemblPlants" id="KEH23288"/>
    </source>
</evidence>
<evidence type="ECO:0000313" key="2">
    <source>
        <dbReference type="EMBL" id="KEH23288.1"/>
    </source>
</evidence>
<keyword evidence="1" id="KW-0175">Coiled coil</keyword>
<proteinExistence type="predicted"/>
<evidence type="ECO:0000313" key="4">
    <source>
        <dbReference type="Proteomes" id="UP000002051"/>
    </source>
</evidence>
<accession>A0A072U267</accession>
<reference evidence="3" key="3">
    <citation type="submission" date="2015-04" db="UniProtKB">
        <authorList>
            <consortium name="EnsemblPlants"/>
        </authorList>
    </citation>
    <scope>IDENTIFICATION</scope>
    <source>
        <strain evidence="3">cv. Jemalong A17</strain>
    </source>
</reference>
<dbReference type="Proteomes" id="UP000002051">
    <property type="component" value="Unassembled WGS sequence"/>
</dbReference>
<reference evidence="2 4" key="1">
    <citation type="journal article" date="2011" name="Nature">
        <title>The Medicago genome provides insight into the evolution of rhizobial symbioses.</title>
        <authorList>
            <person name="Young N.D."/>
            <person name="Debelle F."/>
            <person name="Oldroyd G.E."/>
            <person name="Geurts R."/>
            <person name="Cannon S.B."/>
            <person name="Udvardi M.K."/>
            <person name="Benedito V.A."/>
            <person name="Mayer K.F."/>
            <person name="Gouzy J."/>
            <person name="Schoof H."/>
            <person name="Van de Peer Y."/>
            <person name="Proost S."/>
            <person name="Cook D.R."/>
            <person name="Meyers B.C."/>
            <person name="Spannagl M."/>
            <person name="Cheung F."/>
            <person name="De Mita S."/>
            <person name="Krishnakumar V."/>
            <person name="Gundlach H."/>
            <person name="Zhou S."/>
            <person name="Mudge J."/>
            <person name="Bharti A.K."/>
            <person name="Murray J.D."/>
            <person name="Naoumkina M.A."/>
            <person name="Rosen B."/>
            <person name="Silverstein K.A."/>
            <person name="Tang H."/>
            <person name="Rombauts S."/>
            <person name="Zhao P.X."/>
            <person name="Zhou P."/>
            <person name="Barbe V."/>
            <person name="Bardou P."/>
            <person name="Bechner M."/>
            <person name="Bellec A."/>
            <person name="Berger A."/>
            <person name="Berges H."/>
            <person name="Bidwell S."/>
            <person name="Bisseling T."/>
            <person name="Choisne N."/>
            <person name="Couloux A."/>
            <person name="Denny R."/>
            <person name="Deshpande S."/>
            <person name="Dai X."/>
            <person name="Doyle J.J."/>
            <person name="Dudez A.M."/>
            <person name="Farmer A.D."/>
            <person name="Fouteau S."/>
            <person name="Franken C."/>
            <person name="Gibelin C."/>
            <person name="Gish J."/>
            <person name="Goldstein S."/>
            <person name="Gonzalez A.J."/>
            <person name="Green P.J."/>
            <person name="Hallab A."/>
            <person name="Hartog M."/>
            <person name="Hua A."/>
            <person name="Humphray S.J."/>
            <person name="Jeong D.H."/>
            <person name="Jing Y."/>
            <person name="Jocker A."/>
            <person name="Kenton S.M."/>
            <person name="Kim D.J."/>
            <person name="Klee K."/>
            <person name="Lai H."/>
            <person name="Lang C."/>
            <person name="Lin S."/>
            <person name="Macmil S.L."/>
            <person name="Magdelenat G."/>
            <person name="Matthews L."/>
            <person name="McCorrison J."/>
            <person name="Monaghan E.L."/>
            <person name="Mun J.H."/>
            <person name="Najar F.Z."/>
            <person name="Nicholson C."/>
            <person name="Noirot C."/>
            <person name="O'Bleness M."/>
            <person name="Paule C.R."/>
            <person name="Poulain J."/>
            <person name="Prion F."/>
            <person name="Qin B."/>
            <person name="Qu C."/>
            <person name="Retzel E.F."/>
            <person name="Riddle C."/>
            <person name="Sallet E."/>
            <person name="Samain S."/>
            <person name="Samson N."/>
            <person name="Sanders I."/>
            <person name="Saurat O."/>
            <person name="Scarpelli C."/>
            <person name="Schiex T."/>
            <person name="Segurens B."/>
            <person name="Severin A.J."/>
            <person name="Sherrier D.J."/>
            <person name="Shi R."/>
            <person name="Sims S."/>
            <person name="Singer S.R."/>
            <person name="Sinharoy S."/>
            <person name="Sterck L."/>
            <person name="Viollet A."/>
            <person name="Wang B.B."/>
            <person name="Wang K."/>
            <person name="Wang M."/>
            <person name="Wang X."/>
            <person name="Warfsmann J."/>
            <person name="Weissenbach J."/>
            <person name="White D.D."/>
            <person name="White J.D."/>
            <person name="Wiley G.B."/>
            <person name="Wincker P."/>
            <person name="Xing Y."/>
            <person name="Yang L."/>
            <person name="Yao Z."/>
            <person name="Ying F."/>
            <person name="Zhai J."/>
            <person name="Zhou L."/>
            <person name="Zuber A."/>
            <person name="Denarie J."/>
            <person name="Dixon R.A."/>
            <person name="May G.D."/>
            <person name="Schwartz D.C."/>
            <person name="Rogers J."/>
            <person name="Quetier F."/>
            <person name="Town C.D."/>
            <person name="Roe B.A."/>
        </authorList>
    </citation>
    <scope>NUCLEOTIDE SEQUENCE [LARGE SCALE GENOMIC DNA]</scope>
    <source>
        <strain evidence="2">A17</strain>
        <strain evidence="3 4">cv. Jemalong A17</strain>
    </source>
</reference>
<reference evidence="2 4" key="2">
    <citation type="journal article" date="2014" name="BMC Genomics">
        <title>An improved genome release (version Mt4.0) for the model legume Medicago truncatula.</title>
        <authorList>
            <person name="Tang H."/>
            <person name="Krishnakumar V."/>
            <person name="Bidwell S."/>
            <person name="Rosen B."/>
            <person name="Chan A."/>
            <person name="Zhou S."/>
            <person name="Gentzbittel L."/>
            <person name="Childs K.L."/>
            <person name="Yandell M."/>
            <person name="Gundlach H."/>
            <person name="Mayer K.F."/>
            <person name="Schwartz D.C."/>
            <person name="Town C.D."/>
        </authorList>
    </citation>
    <scope>GENOME REANNOTATION</scope>
    <source>
        <strain evidence="2">A17</strain>
        <strain evidence="3 4">cv. Jemalong A17</strain>
    </source>
</reference>
<dbReference type="AlphaFoldDB" id="A0A072U267"/>
<feature type="coiled-coil region" evidence="1">
    <location>
        <begin position="19"/>
        <end position="46"/>
    </location>
</feature>
<keyword evidence="4" id="KW-1185">Reference proteome</keyword>
<evidence type="ECO:0000256" key="1">
    <source>
        <dbReference type="SAM" id="Coils"/>
    </source>
</evidence>
<gene>
    <name evidence="2" type="ordered locus">MTR_7g073600</name>
</gene>
<dbReference type="HOGENOM" id="CLU_090142_0_0_1"/>
<dbReference type="EnsemblPlants" id="KEH23288">
    <property type="protein sequence ID" value="KEH23288"/>
    <property type="gene ID" value="MTR_7g073600"/>
</dbReference>
<organism evidence="2 4">
    <name type="scientific">Medicago truncatula</name>
    <name type="common">Barrel medic</name>
    <name type="synonym">Medicago tribuloides</name>
    <dbReference type="NCBI Taxonomy" id="3880"/>
    <lineage>
        <taxon>Eukaryota</taxon>
        <taxon>Viridiplantae</taxon>
        <taxon>Streptophyta</taxon>
        <taxon>Embryophyta</taxon>
        <taxon>Tracheophyta</taxon>
        <taxon>Spermatophyta</taxon>
        <taxon>Magnoliopsida</taxon>
        <taxon>eudicotyledons</taxon>
        <taxon>Gunneridae</taxon>
        <taxon>Pentapetalae</taxon>
        <taxon>rosids</taxon>
        <taxon>fabids</taxon>
        <taxon>Fabales</taxon>
        <taxon>Fabaceae</taxon>
        <taxon>Papilionoideae</taxon>
        <taxon>50 kb inversion clade</taxon>
        <taxon>NPAAA clade</taxon>
        <taxon>Hologalegina</taxon>
        <taxon>IRL clade</taxon>
        <taxon>Trifolieae</taxon>
        <taxon>Medicago</taxon>
    </lineage>
</organism>
<sequence length="168" mass="19439">MHEDAMNAFKTIGIQRRTILKLEAEIIQMRKDFENFKNEHASLKQEIFVTPSKVSPTIDVPKLQLEIVSLKSKLEQAINVSMNFANRFAKPSSFKKPSKRRVKRNNRKCKTHEHKIRCNYRREIGHTTPNCHVMKNLVPRGIMKWVPKVSTCVTNPKDPTCVGDLNLT</sequence>
<protein>
    <submittedName>
        <fullName evidence="2 3">Uncharacterized protein</fullName>
    </submittedName>
</protein>
<dbReference type="EMBL" id="CM001223">
    <property type="protein sequence ID" value="KEH23288.1"/>
    <property type="molecule type" value="Genomic_DNA"/>
</dbReference>
<name>A0A072U267_MEDTR</name>